<proteinExistence type="predicted"/>
<keyword evidence="2" id="KW-1185">Reference proteome</keyword>
<sequence>MEEMSSIYNSFPASSLINNPEFLVVSTHVPIGREPSNVIAIFNTQPERSRLHGGVSLQPPTKSTRTEDQGAPGVLCFWEESEDFELQGCLFLQNFFTQLREITPKQAKIKASCNNPSCKICLVGLPQKVPSFESEIFGLSWRPQYTITLSLRPTKGTSHRQWRSGRMNLNGFPDTIVWTSGTFTPTTID</sequence>
<evidence type="ECO:0000313" key="2">
    <source>
        <dbReference type="Proteomes" id="UP001634393"/>
    </source>
</evidence>
<evidence type="ECO:0000313" key="1">
    <source>
        <dbReference type="EMBL" id="KAL3832848.1"/>
    </source>
</evidence>
<protein>
    <submittedName>
        <fullName evidence="1">Uncharacterized protein</fullName>
    </submittedName>
</protein>
<organism evidence="1 2">
    <name type="scientific">Penstemon smallii</name>
    <dbReference type="NCBI Taxonomy" id="265156"/>
    <lineage>
        <taxon>Eukaryota</taxon>
        <taxon>Viridiplantae</taxon>
        <taxon>Streptophyta</taxon>
        <taxon>Embryophyta</taxon>
        <taxon>Tracheophyta</taxon>
        <taxon>Spermatophyta</taxon>
        <taxon>Magnoliopsida</taxon>
        <taxon>eudicotyledons</taxon>
        <taxon>Gunneridae</taxon>
        <taxon>Pentapetalae</taxon>
        <taxon>asterids</taxon>
        <taxon>lamiids</taxon>
        <taxon>Lamiales</taxon>
        <taxon>Plantaginaceae</taxon>
        <taxon>Cheloneae</taxon>
        <taxon>Penstemon</taxon>
    </lineage>
</organism>
<name>A0ABD3T9A4_9LAMI</name>
<comment type="caution">
    <text evidence="1">The sequence shown here is derived from an EMBL/GenBank/DDBJ whole genome shotgun (WGS) entry which is preliminary data.</text>
</comment>
<dbReference type="EMBL" id="JBJXBP010000004">
    <property type="protein sequence ID" value="KAL3832848.1"/>
    <property type="molecule type" value="Genomic_DNA"/>
</dbReference>
<dbReference type="Proteomes" id="UP001634393">
    <property type="component" value="Unassembled WGS sequence"/>
</dbReference>
<gene>
    <name evidence="1" type="ORF">ACJIZ3_007584</name>
</gene>
<dbReference type="AlphaFoldDB" id="A0ABD3T9A4"/>
<accession>A0ABD3T9A4</accession>
<reference evidence="1 2" key="1">
    <citation type="submission" date="2024-12" db="EMBL/GenBank/DDBJ databases">
        <title>The unique morphological basis and parallel evolutionary history of personate flowers in Penstemon.</title>
        <authorList>
            <person name="Depatie T.H."/>
            <person name="Wessinger C.A."/>
        </authorList>
    </citation>
    <scope>NUCLEOTIDE SEQUENCE [LARGE SCALE GENOMIC DNA]</scope>
    <source>
        <strain evidence="1">WTNN_2</strain>
        <tissue evidence="1">Leaf</tissue>
    </source>
</reference>